<dbReference type="GO" id="GO:0070005">
    <property type="term" value="F:cysteine-type aminopeptidase activity"/>
    <property type="evidence" value="ECO:0007669"/>
    <property type="project" value="InterPro"/>
</dbReference>
<reference evidence="3" key="1">
    <citation type="submission" date="2023-06" db="EMBL/GenBank/DDBJ databases">
        <authorList>
            <person name="Zeman M."/>
            <person name="Kubasova T."/>
            <person name="Jahodarova E."/>
            <person name="Nykrynova M."/>
            <person name="Rychlik I."/>
        </authorList>
    </citation>
    <scope>NUCLEOTIDE SEQUENCE</scope>
    <source>
        <strain evidence="3">ET15</strain>
        <strain evidence="2">ET37</strain>
    </source>
</reference>
<name>A0AAW7JQM0_9BACT</name>
<dbReference type="GO" id="GO:0006508">
    <property type="term" value="P:proteolysis"/>
    <property type="evidence" value="ECO:0007669"/>
    <property type="project" value="InterPro"/>
</dbReference>
<protein>
    <submittedName>
        <fullName evidence="3">C1 family peptidase</fullName>
    </submittedName>
</protein>
<gene>
    <name evidence="2" type="ORF">QVN81_01435</name>
    <name evidence="3" type="ORF">QVN84_01425</name>
</gene>
<keyword evidence="1" id="KW-0732">Signal</keyword>
<comment type="caution">
    <text evidence="3">The sequence shown here is derived from an EMBL/GenBank/DDBJ whole genome shotgun (WGS) entry which is preliminary data.</text>
</comment>
<dbReference type="EMBL" id="JAUEIE010000001">
    <property type="protein sequence ID" value="MDN0021689.1"/>
    <property type="molecule type" value="Genomic_DNA"/>
</dbReference>
<dbReference type="PROSITE" id="PS51257">
    <property type="entry name" value="PROKAR_LIPOPROTEIN"/>
    <property type="match status" value="1"/>
</dbReference>
<evidence type="ECO:0000256" key="1">
    <source>
        <dbReference type="SAM" id="SignalP"/>
    </source>
</evidence>
<dbReference type="Gene3D" id="3.90.70.10">
    <property type="entry name" value="Cysteine proteinases"/>
    <property type="match status" value="1"/>
</dbReference>
<accession>A0AAW7JQM0</accession>
<evidence type="ECO:0000313" key="5">
    <source>
        <dbReference type="Proteomes" id="UP001168478"/>
    </source>
</evidence>
<dbReference type="Proteomes" id="UP001167831">
    <property type="component" value="Unassembled WGS sequence"/>
</dbReference>
<dbReference type="EMBL" id="JAUEIF010000001">
    <property type="protein sequence ID" value="MDN0024185.1"/>
    <property type="molecule type" value="Genomic_DNA"/>
</dbReference>
<evidence type="ECO:0000313" key="4">
    <source>
        <dbReference type="Proteomes" id="UP001167831"/>
    </source>
</evidence>
<dbReference type="SUPFAM" id="SSF54001">
    <property type="entry name" value="Cysteine proteinases"/>
    <property type="match status" value="1"/>
</dbReference>
<feature type="chain" id="PRO_5043958774" evidence="1">
    <location>
        <begin position="25"/>
        <end position="339"/>
    </location>
</feature>
<keyword evidence="4" id="KW-1185">Reference proteome</keyword>
<dbReference type="InterPro" id="IPR004134">
    <property type="entry name" value="Peptidase_C1B"/>
</dbReference>
<dbReference type="RefSeq" id="WP_289824496.1">
    <property type="nucleotide sequence ID" value="NZ_JAUEIE010000001.1"/>
</dbReference>
<dbReference type="Pfam" id="PF03051">
    <property type="entry name" value="Peptidase_C1_2"/>
    <property type="match status" value="1"/>
</dbReference>
<proteinExistence type="predicted"/>
<reference evidence="3" key="2">
    <citation type="submission" date="2023-08" db="EMBL/GenBank/DDBJ databases">
        <title>Identification and characterization of horizontal gene transfer across gut microbiota members of farm animals based on homology search.</title>
        <authorList>
            <person name="Schwarzerova J."/>
            <person name="Nykrynova M."/>
            <person name="Jureckova K."/>
            <person name="Cejkova D."/>
            <person name="Rychlik I."/>
        </authorList>
    </citation>
    <scope>NUCLEOTIDE SEQUENCE</scope>
    <source>
        <strain evidence="3">ET15</strain>
        <strain evidence="2">ET37</strain>
    </source>
</reference>
<evidence type="ECO:0000313" key="3">
    <source>
        <dbReference type="EMBL" id="MDN0024185.1"/>
    </source>
</evidence>
<sequence>MKKHILIMAASAMMLLACGRPQHAHRKPRGMFTDEVRLRTTPVKNQGRSQLCWIYGMLATIETDRIMAGDSVNLSPDYPARMWMAHLARRSFLSGGRERVDMRGMAPMTLALAAEYGMMTYDPYNCGGDANYNVLARRLTAMARRSHSMSSFDSRCTDILDESLGYMPSRFWLYGVEYSPRQLARSLFLPGDYTALTSFTHHPMGDTFALEVPDNKTACRFLNVPVDTLMARICSALKTGHAVCWEGDVTEPGFSFARGTAELPSRTPCTQEQRQKEFEARLTTDDHCMALTGMARDRRGRLYFIAKNSWGTDNPYGGMMYLSEEYVRMKTIAVVMRGS</sequence>
<organism evidence="3 5">
    <name type="scientific">Leyella lascolaii</name>
    <dbReference type="NCBI Taxonomy" id="1776379"/>
    <lineage>
        <taxon>Bacteria</taxon>
        <taxon>Pseudomonadati</taxon>
        <taxon>Bacteroidota</taxon>
        <taxon>Bacteroidia</taxon>
        <taxon>Bacteroidales</taxon>
        <taxon>Prevotellaceae</taxon>
        <taxon>Leyella</taxon>
    </lineage>
</organism>
<dbReference type="Proteomes" id="UP001168478">
    <property type="component" value="Unassembled WGS sequence"/>
</dbReference>
<feature type="signal peptide" evidence="1">
    <location>
        <begin position="1"/>
        <end position="24"/>
    </location>
</feature>
<evidence type="ECO:0000313" key="2">
    <source>
        <dbReference type="EMBL" id="MDN0021689.1"/>
    </source>
</evidence>
<dbReference type="InterPro" id="IPR038765">
    <property type="entry name" value="Papain-like_cys_pep_sf"/>
</dbReference>
<dbReference type="AlphaFoldDB" id="A0AAW7JQM0"/>